<keyword evidence="1" id="KW-0472">Membrane</keyword>
<keyword evidence="3" id="KW-1185">Reference proteome</keyword>
<protein>
    <submittedName>
        <fullName evidence="2">Uncharacterized protein</fullName>
    </submittedName>
</protein>
<evidence type="ECO:0000313" key="3">
    <source>
        <dbReference type="Proteomes" id="UP001180845"/>
    </source>
</evidence>
<feature type="transmembrane region" description="Helical" evidence="1">
    <location>
        <begin position="23"/>
        <end position="44"/>
    </location>
</feature>
<accession>A0AAE3ZF60</accession>
<name>A0AAE3ZF60_9ACTN</name>
<proteinExistence type="predicted"/>
<feature type="transmembrane region" description="Helical" evidence="1">
    <location>
        <begin position="56"/>
        <end position="75"/>
    </location>
</feature>
<keyword evidence="1" id="KW-1133">Transmembrane helix</keyword>
<gene>
    <name evidence="2" type="ORF">JOF55_002826</name>
</gene>
<sequence length="88" mass="10115">MDQRYAGTSKPPWWFQPGSPRRLFRMALGASILAPLNGLIVLLSLTGIWEASLWRWLSQLPLTVVFTSMAITYWASYRRLRRTQESSG</sequence>
<evidence type="ECO:0000256" key="1">
    <source>
        <dbReference type="SAM" id="Phobius"/>
    </source>
</evidence>
<evidence type="ECO:0000313" key="2">
    <source>
        <dbReference type="EMBL" id="MDR7302645.1"/>
    </source>
</evidence>
<comment type="caution">
    <text evidence="2">The sequence shown here is derived from an EMBL/GenBank/DDBJ whole genome shotgun (WGS) entry which is preliminary data.</text>
</comment>
<dbReference type="AlphaFoldDB" id="A0AAE3ZF60"/>
<dbReference type="EMBL" id="JAVDXW010000001">
    <property type="protein sequence ID" value="MDR7302645.1"/>
    <property type="molecule type" value="Genomic_DNA"/>
</dbReference>
<dbReference type="RefSeq" id="WP_310274347.1">
    <property type="nucleotide sequence ID" value="NZ_JAVDXW010000001.1"/>
</dbReference>
<keyword evidence="1" id="KW-0812">Transmembrane</keyword>
<reference evidence="2" key="1">
    <citation type="submission" date="2023-07" db="EMBL/GenBank/DDBJ databases">
        <title>Sequencing the genomes of 1000 actinobacteria strains.</title>
        <authorList>
            <person name="Klenk H.-P."/>
        </authorList>
    </citation>
    <scope>NUCLEOTIDE SEQUENCE</scope>
    <source>
        <strain evidence="2">DSM 45977</strain>
    </source>
</reference>
<dbReference type="Proteomes" id="UP001180845">
    <property type="component" value="Unassembled WGS sequence"/>
</dbReference>
<organism evidence="2 3">
    <name type="scientific">Haloactinomyces albus</name>
    <dbReference type="NCBI Taxonomy" id="1352928"/>
    <lineage>
        <taxon>Bacteria</taxon>
        <taxon>Bacillati</taxon>
        <taxon>Actinomycetota</taxon>
        <taxon>Actinomycetes</taxon>
        <taxon>Actinopolysporales</taxon>
        <taxon>Actinopolysporaceae</taxon>
        <taxon>Haloactinomyces</taxon>
    </lineage>
</organism>